<dbReference type="AlphaFoldDB" id="A0A058Z669"/>
<dbReference type="InterPro" id="IPR005576">
    <property type="entry name" value="Rpb7-like_N"/>
</dbReference>
<dbReference type="GO" id="GO:0031369">
    <property type="term" value="F:translation initiation factor binding"/>
    <property type="evidence" value="ECO:0007669"/>
    <property type="project" value="TreeGrafter"/>
</dbReference>
<dbReference type="STRING" id="691883.A0A058Z669"/>
<dbReference type="GO" id="GO:0000932">
    <property type="term" value="C:P-body"/>
    <property type="evidence" value="ECO:0007669"/>
    <property type="project" value="TreeGrafter"/>
</dbReference>
<accession>A0A058Z669</accession>
<dbReference type="SUPFAM" id="SSF50249">
    <property type="entry name" value="Nucleic acid-binding proteins"/>
    <property type="match status" value="1"/>
</dbReference>
<comment type="similarity">
    <text evidence="2">Belongs to the eukaryotic RPB7/RPC8 RNA polymerase subunit family.</text>
</comment>
<organism evidence="6">
    <name type="scientific">Fonticula alba</name>
    <name type="common">Slime mold</name>
    <dbReference type="NCBI Taxonomy" id="691883"/>
    <lineage>
        <taxon>Eukaryota</taxon>
        <taxon>Rotosphaerida</taxon>
        <taxon>Fonticulaceae</taxon>
        <taxon>Fonticula</taxon>
    </lineage>
</organism>
<proteinExistence type="inferred from homology"/>
<dbReference type="FunFam" id="3.30.1490.120:FF:000001">
    <property type="entry name" value="DNA-directed RNA polymerase II subunit RPB7"/>
    <property type="match status" value="1"/>
</dbReference>
<dbReference type="PANTHER" id="PTHR12709:SF4">
    <property type="entry name" value="DNA-DIRECTED RNA POLYMERASE II SUBUNIT RPB7"/>
    <property type="match status" value="1"/>
</dbReference>
<dbReference type="PANTHER" id="PTHR12709">
    <property type="entry name" value="DNA-DIRECTED RNA POLYMERASE II, III"/>
    <property type="match status" value="1"/>
</dbReference>
<dbReference type="Proteomes" id="UP000030693">
    <property type="component" value="Unassembled WGS sequence"/>
</dbReference>
<evidence type="ECO:0000259" key="5">
    <source>
        <dbReference type="Pfam" id="PF03876"/>
    </source>
</evidence>
<keyword evidence="4" id="KW-0804">Transcription</keyword>
<dbReference type="GO" id="GO:0045948">
    <property type="term" value="P:positive regulation of translational initiation"/>
    <property type="evidence" value="ECO:0007669"/>
    <property type="project" value="TreeGrafter"/>
</dbReference>
<keyword evidence="3" id="KW-0240">DNA-directed RNA polymerase</keyword>
<dbReference type="RefSeq" id="XP_009496558.1">
    <property type="nucleotide sequence ID" value="XM_009498283.1"/>
</dbReference>
<dbReference type="GO" id="GO:0060213">
    <property type="term" value="P:positive regulation of nuclear-transcribed mRNA poly(A) tail shortening"/>
    <property type="evidence" value="ECO:0007669"/>
    <property type="project" value="TreeGrafter"/>
</dbReference>
<sequence length="170" mass="19613">MFIEKELYHDLKLDPQYFGPDLKERVLDIFHQHVSGRCDEKDGYVVAVLRVIAIEPGRTIEGEGLAVFRVKYRAIVLHPFPQQVVSAVVTDVSPQGFFSRIGPVTIFTPRTYIPDYFSYNGDISPPQYQYEQENLHIRKDTCVRIRLISVTFENQHLVCNGTINDHYLAI</sequence>
<dbReference type="Gene3D" id="2.40.50.140">
    <property type="entry name" value="Nucleic acid-binding proteins"/>
    <property type="match status" value="1"/>
</dbReference>
<evidence type="ECO:0000256" key="4">
    <source>
        <dbReference type="ARBA" id="ARBA00023163"/>
    </source>
</evidence>
<comment type="subcellular location">
    <subcellularLocation>
        <location evidence="1">Nucleus</location>
    </subcellularLocation>
</comment>
<evidence type="ECO:0000256" key="2">
    <source>
        <dbReference type="ARBA" id="ARBA00009307"/>
    </source>
</evidence>
<evidence type="ECO:0000313" key="6">
    <source>
        <dbReference type="EMBL" id="KCV68987.1"/>
    </source>
</evidence>
<dbReference type="GeneID" id="20529132"/>
<evidence type="ECO:0000256" key="3">
    <source>
        <dbReference type="ARBA" id="ARBA00022478"/>
    </source>
</evidence>
<dbReference type="EMBL" id="KB932207">
    <property type="protein sequence ID" value="KCV68987.1"/>
    <property type="molecule type" value="Genomic_DNA"/>
</dbReference>
<dbReference type="GO" id="GO:0003697">
    <property type="term" value="F:single-stranded DNA binding"/>
    <property type="evidence" value="ECO:0007669"/>
    <property type="project" value="TreeGrafter"/>
</dbReference>
<dbReference type="OMA" id="TMRQPGL"/>
<dbReference type="InterPro" id="IPR012340">
    <property type="entry name" value="NA-bd_OB-fold"/>
</dbReference>
<gene>
    <name evidence="6" type="ORF">H696_04407</name>
</gene>
<dbReference type="Gene3D" id="3.30.1490.120">
    <property type="entry name" value="RNA polymerase Rpb7-like, N-terminal domain"/>
    <property type="match status" value="1"/>
</dbReference>
<dbReference type="OrthoDB" id="1162399at2759"/>
<name>A0A058Z669_FONAL</name>
<dbReference type="SUPFAM" id="SSF88798">
    <property type="entry name" value="N-terminal, heterodimerisation domain of RBP7 (RpoE)"/>
    <property type="match status" value="1"/>
</dbReference>
<dbReference type="GO" id="GO:0003727">
    <property type="term" value="F:single-stranded RNA binding"/>
    <property type="evidence" value="ECO:0007669"/>
    <property type="project" value="TreeGrafter"/>
</dbReference>
<dbReference type="Pfam" id="PF03876">
    <property type="entry name" value="SHS2_Rpb7-N"/>
    <property type="match status" value="1"/>
</dbReference>
<feature type="domain" description="RNA polymerase Rpb7-like N-terminal" evidence="5">
    <location>
        <begin position="11"/>
        <end position="64"/>
    </location>
</feature>
<reference evidence="6" key="1">
    <citation type="submission" date="2013-04" db="EMBL/GenBank/DDBJ databases">
        <title>The Genome Sequence of Fonticula alba ATCC 38817.</title>
        <authorList>
            <consortium name="The Broad Institute Genomics Platform"/>
            <person name="Russ C."/>
            <person name="Cuomo C."/>
            <person name="Burger G."/>
            <person name="Gray M.W."/>
            <person name="Holland P.W.H."/>
            <person name="King N."/>
            <person name="Lang F.B.F."/>
            <person name="Roger A.J."/>
            <person name="Ruiz-Trillo I."/>
            <person name="Brown M."/>
            <person name="Walker B."/>
            <person name="Young S."/>
            <person name="Zeng Q."/>
            <person name="Gargeya S."/>
            <person name="Fitzgerald M."/>
            <person name="Haas B."/>
            <person name="Abouelleil A."/>
            <person name="Allen A.W."/>
            <person name="Alvarado L."/>
            <person name="Arachchi H.M."/>
            <person name="Berlin A.M."/>
            <person name="Chapman S.B."/>
            <person name="Gainer-Dewar J."/>
            <person name="Goldberg J."/>
            <person name="Griggs A."/>
            <person name="Gujja S."/>
            <person name="Hansen M."/>
            <person name="Howarth C."/>
            <person name="Imamovic A."/>
            <person name="Ireland A."/>
            <person name="Larimer J."/>
            <person name="McCowan C."/>
            <person name="Murphy C."/>
            <person name="Pearson M."/>
            <person name="Poon T.W."/>
            <person name="Priest M."/>
            <person name="Roberts A."/>
            <person name="Saif S."/>
            <person name="Shea T."/>
            <person name="Sisk P."/>
            <person name="Sykes S."/>
            <person name="Wortman J."/>
            <person name="Nusbaum C."/>
            <person name="Birren B."/>
        </authorList>
    </citation>
    <scope>NUCLEOTIDE SEQUENCE [LARGE SCALE GENOMIC DNA]</scope>
    <source>
        <strain evidence="6">ATCC 38817</strain>
    </source>
</reference>
<dbReference type="InterPro" id="IPR045113">
    <property type="entry name" value="Rpb7-like"/>
</dbReference>
<dbReference type="GO" id="GO:0005665">
    <property type="term" value="C:RNA polymerase II, core complex"/>
    <property type="evidence" value="ECO:0007669"/>
    <property type="project" value="TreeGrafter"/>
</dbReference>
<dbReference type="InterPro" id="IPR036898">
    <property type="entry name" value="RNA_pol_Rpb7-like_N_sf"/>
</dbReference>
<evidence type="ECO:0000313" key="7">
    <source>
        <dbReference type="Proteomes" id="UP000030693"/>
    </source>
</evidence>
<keyword evidence="7" id="KW-1185">Reference proteome</keyword>
<protein>
    <recommendedName>
        <fullName evidence="5">RNA polymerase Rpb7-like N-terminal domain-containing protein</fullName>
    </recommendedName>
</protein>
<dbReference type="eggNOG" id="KOG3298">
    <property type="taxonomic scope" value="Eukaryota"/>
</dbReference>
<dbReference type="GO" id="GO:0006367">
    <property type="term" value="P:transcription initiation at RNA polymerase II promoter"/>
    <property type="evidence" value="ECO:0007669"/>
    <property type="project" value="TreeGrafter"/>
</dbReference>
<evidence type="ECO:0000256" key="1">
    <source>
        <dbReference type="ARBA" id="ARBA00004123"/>
    </source>
</evidence>